<reference evidence="4" key="1">
    <citation type="submission" date="2021-06" db="EMBL/GenBank/DDBJ databases">
        <authorList>
            <person name="Hodson N. C."/>
            <person name="Mongue J. A."/>
            <person name="Jaron S. K."/>
        </authorList>
    </citation>
    <scope>NUCLEOTIDE SEQUENCE</scope>
</reference>
<comment type="similarity">
    <text evidence="1">Belongs to the cytochrome P450 family.</text>
</comment>
<dbReference type="GO" id="GO:0005506">
    <property type="term" value="F:iron ion binding"/>
    <property type="evidence" value="ECO:0007669"/>
    <property type="project" value="InterPro"/>
</dbReference>
<dbReference type="OrthoDB" id="1055148at2759"/>
<evidence type="ECO:0008006" key="6">
    <source>
        <dbReference type="Google" id="ProtNLM"/>
    </source>
</evidence>
<dbReference type="Proteomes" id="UP000708208">
    <property type="component" value="Unassembled WGS sequence"/>
</dbReference>
<keyword evidence="2" id="KW-0479">Metal-binding</keyword>
<dbReference type="GO" id="GO:0008395">
    <property type="term" value="F:steroid hydroxylase activity"/>
    <property type="evidence" value="ECO:0007669"/>
    <property type="project" value="TreeGrafter"/>
</dbReference>
<keyword evidence="3" id="KW-0408">Iron</keyword>
<evidence type="ECO:0000313" key="4">
    <source>
        <dbReference type="EMBL" id="CAG7661517.1"/>
    </source>
</evidence>
<dbReference type="PANTHER" id="PTHR24300:SF403">
    <property type="entry name" value="CYTOCHROME P450 306A1"/>
    <property type="match status" value="1"/>
</dbReference>
<organism evidence="4 5">
    <name type="scientific">Allacma fusca</name>
    <dbReference type="NCBI Taxonomy" id="39272"/>
    <lineage>
        <taxon>Eukaryota</taxon>
        <taxon>Metazoa</taxon>
        <taxon>Ecdysozoa</taxon>
        <taxon>Arthropoda</taxon>
        <taxon>Hexapoda</taxon>
        <taxon>Collembola</taxon>
        <taxon>Symphypleona</taxon>
        <taxon>Sminthuridae</taxon>
        <taxon>Allacma</taxon>
    </lineage>
</organism>
<evidence type="ECO:0000313" key="5">
    <source>
        <dbReference type="Proteomes" id="UP000708208"/>
    </source>
</evidence>
<dbReference type="PANTHER" id="PTHR24300">
    <property type="entry name" value="CYTOCHROME P450 508A4-RELATED"/>
    <property type="match status" value="1"/>
</dbReference>
<proteinExistence type="inferred from homology"/>
<keyword evidence="5" id="KW-1185">Reference proteome</keyword>
<evidence type="ECO:0000256" key="1">
    <source>
        <dbReference type="ARBA" id="ARBA00010617"/>
    </source>
</evidence>
<accession>A0A8J2J209</accession>
<comment type="caution">
    <text evidence="4">The sequence shown here is derived from an EMBL/GenBank/DDBJ whole genome shotgun (WGS) entry which is preliminary data.</text>
</comment>
<dbReference type="GO" id="GO:0016712">
    <property type="term" value="F:oxidoreductase activity, acting on paired donors, with incorporation or reduction of molecular oxygen, reduced flavin or flavoprotein as one donor, and incorporation of one atom of oxygen"/>
    <property type="evidence" value="ECO:0007669"/>
    <property type="project" value="TreeGrafter"/>
</dbReference>
<dbReference type="GO" id="GO:0005737">
    <property type="term" value="C:cytoplasm"/>
    <property type="evidence" value="ECO:0007669"/>
    <property type="project" value="TreeGrafter"/>
</dbReference>
<dbReference type="Pfam" id="PF00067">
    <property type="entry name" value="p450"/>
    <property type="match status" value="1"/>
</dbReference>
<dbReference type="EMBL" id="CAJVCH010007722">
    <property type="protein sequence ID" value="CAG7661517.1"/>
    <property type="molecule type" value="Genomic_DNA"/>
</dbReference>
<evidence type="ECO:0000256" key="2">
    <source>
        <dbReference type="ARBA" id="ARBA00022723"/>
    </source>
</evidence>
<sequence>MSSVLLIAILGLTAIAFFLMRKGQKGKLPPGPTQLPFFGNALSIGKRPHAKFMEWAKIYGDIMTVRIFNKRIIMINDVNIARDAFNKLPLTGRAYVEPFEVYFKGVDDFPEEVARGVLGSEGQAWVEQRRFTLRHLRDFGFGKHQAMEEHIHEEVRSLLSWVRAQNGQPVGMWRRFAEATSNVLWRIIAGERIHQKQEETAIIESANR</sequence>
<dbReference type="AlphaFoldDB" id="A0A8J2J209"/>
<dbReference type="InterPro" id="IPR001128">
    <property type="entry name" value="Cyt_P450"/>
</dbReference>
<protein>
    <recommendedName>
        <fullName evidence="6">Cytochrome P450</fullName>
    </recommendedName>
</protein>
<evidence type="ECO:0000256" key="3">
    <source>
        <dbReference type="ARBA" id="ARBA00023004"/>
    </source>
</evidence>
<feature type="non-terminal residue" evidence="4">
    <location>
        <position position="1"/>
    </location>
</feature>
<dbReference type="GO" id="GO:0020037">
    <property type="term" value="F:heme binding"/>
    <property type="evidence" value="ECO:0007669"/>
    <property type="project" value="InterPro"/>
</dbReference>
<dbReference type="GO" id="GO:0006805">
    <property type="term" value="P:xenobiotic metabolic process"/>
    <property type="evidence" value="ECO:0007669"/>
    <property type="project" value="TreeGrafter"/>
</dbReference>
<dbReference type="InterPro" id="IPR050182">
    <property type="entry name" value="Cytochrome_P450_fam2"/>
</dbReference>
<gene>
    <name evidence="4" type="ORF">AFUS01_LOCUS1402</name>
</gene>
<name>A0A8J2J209_9HEXA</name>
<dbReference type="GO" id="GO:0006082">
    <property type="term" value="P:organic acid metabolic process"/>
    <property type="evidence" value="ECO:0007669"/>
    <property type="project" value="TreeGrafter"/>
</dbReference>